<keyword evidence="4" id="KW-1185">Reference proteome</keyword>
<keyword evidence="1" id="KW-0472">Membrane</keyword>
<accession>A0A845MGM5</accession>
<keyword evidence="1" id="KW-1133">Transmembrane helix</keyword>
<feature type="transmembrane region" description="Helical" evidence="1">
    <location>
        <begin position="379"/>
        <end position="400"/>
    </location>
</feature>
<evidence type="ECO:0000313" key="3">
    <source>
        <dbReference type="EMBL" id="MZR22407.1"/>
    </source>
</evidence>
<gene>
    <name evidence="3" type="ORF">GQF03_08690</name>
</gene>
<organism evidence="3 4">
    <name type="scientific">Sneathiella chungangensis</name>
    <dbReference type="NCBI Taxonomy" id="1418234"/>
    <lineage>
        <taxon>Bacteria</taxon>
        <taxon>Pseudomonadati</taxon>
        <taxon>Pseudomonadota</taxon>
        <taxon>Alphaproteobacteria</taxon>
        <taxon>Sneathiellales</taxon>
        <taxon>Sneathiellaceae</taxon>
        <taxon>Sneathiella</taxon>
    </lineage>
</organism>
<evidence type="ECO:0000313" key="4">
    <source>
        <dbReference type="Proteomes" id="UP000445696"/>
    </source>
</evidence>
<comment type="caution">
    <text evidence="3">The sequence shown here is derived from an EMBL/GenBank/DDBJ whole genome shotgun (WGS) entry which is preliminary data.</text>
</comment>
<name>A0A845MGM5_9PROT</name>
<feature type="transmembrane region" description="Helical" evidence="1">
    <location>
        <begin position="479"/>
        <end position="500"/>
    </location>
</feature>
<dbReference type="OrthoDB" id="7348688at2"/>
<dbReference type="InterPro" id="IPR007890">
    <property type="entry name" value="CHASE2"/>
</dbReference>
<dbReference type="EMBL" id="WTVA01000003">
    <property type="protein sequence ID" value="MZR22407.1"/>
    <property type="molecule type" value="Genomic_DNA"/>
</dbReference>
<proteinExistence type="predicted"/>
<protein>
    <submittedName>
        <fullName evidence="3">CHASE2 domain-containing protein</fullName>
    </submittedName>
</protein>
<dbReference type="Pfam" id="PF05226">
    <property type="entry name" value="CHASE2"/>
    <property type="match status" value="1"/>
</dbReference>
<dbReference type="SMART" id="SM01080">
    <property type="entry name" value="CHASE2"/>
    <property type="match status" value="1"/>
</dbReference>
<dbReference type="RefSeq" id="WP_161338846.1">
    <property type="nucleotide sequence ID" value="NZ_JBHSDG010000005.1"/>
</dbReference>
<feature type="domain" description="CHASE2" evidence="2">
    <location>
        <begin position="41"/>
        <end position="389"/>
    </location>
</feature>
<dbReference type="Proteomes" id="UP000445696">
    <property type="component" value="Unassembled WGS sequence"/>
</dbReference>
<keyword evidence="1" id="KW-0812">Transmembrane</keyword>
<reference evidence="3 4" key="1">
    <citation type="journal article" date="2014" name="Int. J. Syst. Evol. Microbiol.">
        <title>Sneathiella chungangensis sp. nov., isolated from a marine sand, and emended description of the genus Sneathiella.</title>
        <authorList>
            <person name="Siamphan C."/>
            <person name="Kim H."/>
            <person name="Lee J.S."/>
            <person name="Kim W."/>
        </authorList>
    </citation>
    <scope>NUCLEOTIDE SEQUENCE [LARGE SCALE GENOMIC DNA]</scope>
    <source>
        <strain evidence="3 4">KCTC 32476</strain>
    </source>
</reference>
<sequence length="502" mass="56984">MSRPKRAFKVMPGPKLAQFLKLLFAIVMSVILVLITPEAIEKPTDELSYGYFTRLLGSRFYPDSEVAKKSTFVVIINQKSLNEDNLTWPPPFEFHSDVIRRILKAEPAAVVLDFLLVDRRQDKSLDDLVATFSYAKNDLNIPIIVARGSFSAYGKTGIISDLEDHVTQAAGWSESGGHSAFRYALYPKDEENAAPSIAIEAFEAFCNNRKRDETAEAPASCDTRKNLEESAREMWVFWSSRVPDNSKVFQLDKGEPFEAVECTRAHLDDGPLDYIVDSILDLEPESSCPPQPWLPAHYFIKDPDNRIDEALKGRVVFYGFNLEGIQDTVKPPTTTNDIPGVFIHAMALENLIEWGSDYLSLTGSRANDYLPITADVLEVATLVVILLLYFLLAHYLTPYVQIFLDKKYKKVKYEYETTNNPFVHIKHVFLFLLAFYKNHSGRRIWLRWVKIALILLLEVLLLGAVLLGVSLYVEMGFFRIAPVNWMAILAIVGVVQFLSLRR</sequence>
<evidence type="ECO:0000259" key="2">
    <source>
        <dbReference type="SMART" id="SM01080"/>
    </source>
</evidence>
<feature type="transmembrane region" description="Helical" evidence="1">
    <location>
        <begin position="451"/>
        <end position="473"/>
    </location>
</feature>
<dbReference type="AlphaFoldDB" id="A0A845MGM5"/>
<evidence type="ECO:0000256" key="1">
    <source>
        <dbReference type="SAM" id="Phobius"/>
    </source>
</evidence>